<evidence type="ECO:0000256" key="5">
    <source>
        <dbReference type="ARBA" id="ARBA00022989"/>
    </source>
</evidence>
<keyword evidence="3" id="KW-0813">Transport</keyword>
<evidence type="ECO:0000313" key="10">
    <source>
        <dbReference type="EMBL" id="EDO16517.1"/>
    </source>
</evidence>
<evidence type="ECO:0000256" key="4">
    <source>
        <dbReference type="ARBA" id="ARBA00022692"/>
    </source>
</evidence>
<dbReference type="Proteomes" id="UP000000267">
    <property type="component" value="Unassembled WGS sequence"/>
</dbReference>
<dbReference type="SUPFAM" id="SSF103473">
    <property type="entry name" value="MFS general substrate transporter"/>
    <property type="match status" value="1"/>
</dbReference>
<feature type="transmembrane region" description="Helical" evidence="9">
    <location>
        <begin position="405"/>
        <end position="421"/>
    </location>
</feature>
<accession>A7TML9</accession>
<dbReference type="GeneID" id="5544666"/>
<feature type="transmembrane region" description="Helical" evidence="9">
    <location>
        <begin position="267"/>
        <end position="289"/>
    </location>
</feature>
<keyword evidence="5 9" id="KW-1133">Transmembrane helix</keyword>
<evidence type="ECO:0000256" key="3">
    <source>
        <dbReference type="ARBA" id="ARBA00022448"/>
    </source>
</evidence>
<gene>
    <name evidence="10" type="ORF">Kpol_513p33</name>
</gene>
<dbReference type="Gene3D" id="1.20.1250.20">
    <property type="entry name" value="MFS general substrate transporter like domains"/>
    <property type="match status" value="2"/>
</dbReference>
<dbReference type="InParanoid" id="A7TML9"/>
<sequence>MSDIKYQENLKTKTFDEDAKIESISVHTDSENIVTNIAAHNARIYVKYYSTPLRVTILYFSLFLLAYAYNLHKDVRGTYQTLATSSYSKHSLLATVQCINQVISAAGQIWYARASDIFGRTPILILSILFYFIGTLIESQATDISKYAAGSCIYALGYAGSVLVTQVLVSDYSTLKWRLVSSTVLFLPNIINTWVGGNITEDVGNRWQWGFGMWAFIFPLASIPLLCCLAHMKYLAIKNKEDVKLTISKPRSISWARHLYDIFFWKLDMLGLILLVAFFALILVPLTLAKGLHEGWGSAKFIVPEVLGWALALPLFLTWELKFASNPITPLDLIKDRGIYGGIGVSLFLEFVYDIGSTYLYTVLVVAVNESTKSATRITSLFTFVSVLTAFFLGFVVVKVRRTKEFIIFGIAMWYIAYGLFEHYRGGAESHAGIIAAVCVHGFGNGFIKFPVRVSTQASAKTHDRLAIATSLYLAAGDIGMAFGSATAGAMWTNILPAQIDMVIQNSTLAKIAYESPIKFIRTHKWDSPERQALVVAYRYIQRLLMIVALCLIIPLLLSSFFLRNRALTDTVAFEQTDIPKESDSSDLENSKIDNLEEDSEEDSSNGESKPKKKTISRFFHNIFHN</sequence>
<evidence type="ECO:0000256" key="1">
    <source>
        <dbReference type="ARBA" id="ARBA00004127"/>
    </source>
</evidence>
<dbReference type="InterPro" id="IPR005828">
    <property type="entry name" value="MFS_sugar_transport-like"/>
</dbReference>
<feature type="transmembrane region" description="Helical" evidence="9">
    <location>
        <begin position="472"/>
        <end position="492"/>
    </location>
</feature>
<feature type="compositionally biased region" description="Basic and acidic residues" evidence="8">
    <location>
        <begin position="579"/>
        <end position="595"/>
    </location>
</feature>
<dbReference type="KEGG" id="vpo:Kpol_513p33"/>
<evidence type="ECO:0000256" key="2">
    <source>
        <dbReference type="ARBA" id="ARBA00008335"/>
    </source>
</evidence>
<dbReference type="GO" id="GO:0005886">
    <property type="term" value="C:plasma membrane"/>
    <property type="evidence" value="ECO:0007669"/>
    <property type="project" value="TreeGrafter"/>
</dbReference>
<feature type="region of interest" description="Disordered" evidence="8">
    <location>
        <begin position="579"/>
        <end position="626"/>
    </location>
</feature>
<proteinExistence type="inferred from homology"/>
<dbReference type="GO" id="GO:0015343">
    <property type="term" value="F:siderophore-iron transmembrane transporter activity"/>
    <property type="evidence" value="ECO:0007669"/>
    <property type="project" value="TreeGrafter"/>
</dbReference>
<feature type="compositionally biased region" description="Acidic residues" evidence="8">
    <location>
        <begin position="596"/>
        <end position="605"/>
    </location>
</feature>
<dbReference type="RefSeq" id="XP_001644375.1">
    <property type="nucleotide sequence ID" value="XM_001644325.1"/>
</dbReference>
<dbReference type="PANTHER" id="PTHR23501:SF92">
    <property type="entry name" value="GLUTATHIONE EXCHANGER 1-RELATED"/>
    <property type="match status" value="1"/>
</dbReference>
<feature type="transmembrane region" description="Helical" evidence="9">
    <location>
        <begin position="433"/>
        <end position="452"/>
    </location>
</feature>
<keyword evidence="7 9" id="KW-0472">Membrane</keyword>
<feature type="transmembrane region" description="Helical" evidence="9">
    <location>
        <begin position="339"/>
        <end position="361"/>
    </location>
</feature>
<dbReference type="HOGENOM" id="CLU_012970_2_1_1"/>
<evidence type="ECO:0000256" key="8">
    <source>
        <dbReference type="SAM" id="MobiDB-lite"/>
    </source>
</evidence>
<feature type="transmembrane region" description="Helical" evidence="9">
    <location>
        <begin position="301"/>
        <end position="319"/>
    </location>
</feature>
<name>A7TML9_VANPO</name>
<dbReference type="InterPro" id="IPR036259">
    <property type="entry name" value="MFS_trans_sf"/>
</dbReference>
<feature type="transmembrane region" description="Helical" evidence="9">
    <location>
        <begin position="381"/>
        <end position="398"/>
    </location>
</feature>
<dbReference type="OMA" id="REWNSAN"/>
<evidence type="ECO:0000313" key="11">
    <source>
        <dbReference type="Proteomes" id="UP000000267"/>
    </source>
</evidence>
<organism evidence="11">
    <name type="scientific">Vanderwaltozyma polyspora (strain ATCC 22028 / DSM 70294 / BCRC 21397 / CBS 2163 / NBRC 10782 / NRRL Y-8283 / UCD 57-17)</name>
    <name type="common">Kluyveromyces polysporus</name>
    <dbReference type="NCBI Taxonomy" id="436907"/>
    <lineage>
        <taxon>Eukaryota</taxon>
        <taxon>Fungi</taxon>
        <taxon>Dikarya</taxon>
        <taxon>Ascomycota</taxon>
        <taxon>Saccharomycotina</taxon>
        <taxon>Saccharomycetes</taxon>
        <taxon>Saccharomycetales</taxon>
        <taxon>Saccharomycetaceae</taxon>
        <taxon>Vanderwaltozyma</taxon>
    </lineage>
</organism>
<dbReference type="PhylomeDB" id="A7TML9"/>
<comment type="similarity">
    <text evidence="2">Belongs to the major facilitator superfamily.</text>
</comment>
<keyword evidence="6" id="KW-0406">Ion transport</keyword>
<dbReference type="AlphaFoldDB" id="A7TML9"/>
<feature type="transmembrane region" description="Helical" evidence="9">
    <location>
        <begin position="211"/>
        <end position="230"/>
    </location>
</feature>
<feature type="transmembrane region" description="Helical" evidence="9">
    <location>
        <begin position="149"/>
        <end position="169"/>
    </location>
</feature>
<dbReference type="OrthoDB" id="2241241at2759"/>
<evidence type="ECO:0000256" key="9">
    <source>
        <dbReference type="SAM" id="Phobius"/>
    </source>
</evidence>
<feature type="transmembrane region" description="Helical" evidence="9">
    <location>
        <begin position="544"/>
        <end position="563"/>
    </location>
</feature>
<keyword evidence="11" id="KW-1185">Reference proteome</keyword>
<evidence type="ECO:0000256" key="6">
    <source>
        <dbReference type="ARBA" id="ARBA00023065"/>
    </source>
</evidence>
<reference evidence="10 11" key="1">
    <citation type="journal article" date="2007" name="Proc. Natl. Acad. Sci. U.S.A.">
        <title>Independent sorting-out of thousands of duplicated gene pairs in two yeast species descended from a whole-genome duplication.</title>
        <authorList>
            <person name="Scannell D.R."/>
            <person name="Frank A.C."/>
            <person name="Conant G.C."/>
            <person name="Byrne K.P."/>
            <person name="Woolfit M."/>
            <person name="Wolfe K.H."/>
        </authorList>
    </citation>
    <scope>NUCLEOTIDE SEQUENCE [LARGE SCALE GENOMIC DNA]</scope>
    <source>
        <strain evidence="11">ATCC 22028 / DSM 70294 / BCRC 21397 / CBS 2163 / NBRC 10782 / NRRL Y-8283 / UCD 57-17</strain>
    </source>
</reference>
<dbReference type="EMBL" id="DS480423">
    <property type="protein sequence ID" value="EDO16517.1"/>
    <property type="molecule type" value="Genomic_DNA"/>
</dbReference>
<feature type="transmembrane region" description="Helical" evidence="9">
    <location>
        <begin position="117"/>
        <end position="137"/>
    </location>
</feature>
<dbReference type="PANTHER" id="PTHR23501">
    <property type="entry name" value="MAJOR FACILITATOR SUPERFAMILY"/>
    <property type="match status" value="1"/>
</dbReference>
<dbReference type="Pfam" id="PF00083">
    <property type="entry name" value="Sugar_tr"/>
    <property type="match status" value="1"/>
</dbReference>
<keyword evidence="4 9" id="KW-0812">Transmembrane</keyword>
<dbReference type="GO" id="GO:0005774">
    <property type="term" value="C:vacuolar membrane"/>
    <property type="evidence" value="ECO:0007669"/>
    <property type="project" value="TreeGrafter"/>
</dbReference>
<comment type="subcellular location">
    <subcellularLocation>
        <location evidence="1">Endomembrane system</location>
        <topology evidence="1">Multi-pass membrane protein</topology>
    </subcellularLocation>
</comment>
<evidence type="ECO:0000256" key="7">
    <source>
        <dbReference type="ARBA" id="ARBA00023136"/>
    </source>
</evidence>
<protein>
    <recommendedName>
        <fullName evidence="12">Major facilitator superfamily (MFS) profile domain-containing protein</fullName>
    </recommendedName>
</protein>
<dbReference type="GO" id="GO:0005768">
    <property type="term" value="C:endosome"/>
    <property type="evidence" value="ECO:0007669"/>
    <property type="project" value="TreeGrafter"/>
</dbReference>
<evidence type="ECO:0008006" key="12">
    <source>
        <dbReference type="Google" id="ProtNLM"/>
    </source>
</evidence>
<feature type="transmembrane region" description="Helical" evidence="9">
    <location>
        <begin position="53"/>
        <end position="71"/>
    </location>
</feature>
<dbReference type="FunFam" id="1.20.1250.20:FF:000197">
    <property type="entry name" value="Siderophore iron transporter 1"/>
    <property type="match status" value="1"/>
</dbReference>
<dbReference type="eggNOG" id="KOG0254">
    <property type="taxonomic scope" value="Eukaryota"/>
</dbReference>